<feature type="compositionally biased region" description="Basic residues" evidence="1">
    <location>
        <begin position="69"/>
        <end position="78"/>
    </location>
</feature>
<feature type="region of interest" description="Disordered" evidence="1">
    <location>
        <begin position="63"/>
        <end position="107"/>
    </location>
</feature>
<evidence type="ECO:0000313" key="3">
    <source>
        <dbReference type="Proteomes" id="UP001159042"/>
    </source>
</evidence>
<gene>
    <name evidence="2" type="ORF">NQ315_008627</name>
</gene>
<reference evidence="2 3" key="1">
    <citation type="journal article" date="2023" name="Insect Mol. Biol.">
        <title>Genome sequencing provides insights into the evolution of gene families encoding plant cell wall-degrading enzymes in longhorned beetles.</title>
        <authorList>
            <person name="Shin N.R."/>
            <person name="Okamura Y."/>
            <person name="Kirsch R."/>
            <person name="Pauchet Y."/>
        </authorList>
    </citation>
    <scope>NUCLEOTIDE SEQUENCE [LARGE SCALE GENOMIC DNA]</scope>
    <source>
        <strain evidence="2">EAD_L_NR</strain>
    </source>
</reference>
<sequence length="107" mass="12446">MRNVLIISQHHNLQQMRVFRLGTYHAAQNGSIGAGFTLMIPKTLLDEVRIVANWIKTRNEAEDYANGNPHHKIRKHKIRSQEMDPTGLLNRQNSTARKDRRKDYINS</sequence>
<proteinExistence type="predicted"/>
<name>A0AAV8W6M0_9CUCU</name>
<keyword evidence="3" id="KW-1185">Reference proteome</keyword>
<accession>A0AAV8W6M0</accession>
<comment type="caution">
    <text evidence="2">The sequence shown here is derived from an EMBL/GenBank/DDBJ whole genome shotgun (WGS) entry which is preliminary data.</text>
</comment>
<protein>
    <submittedName>
        <fullName evidence="2">Uncharacterized protein</fullName>
    </submittedName>
</protein>
<dbReference type="AlphaFoldDB" id="A0AAV8W6M0"/>
<dbReference type="EMBL" id="JANEYG010000008">
    <property type="protein sequence ID" value="KAJ8921990.1"/>
    <property type="molecule type" value="Genomic_DNA"/>
</dbReference>
<dbReference type="Proteomes" id="UP001159042">
    <property type="component" value="Unassembled WGS sequence"/>
</dbReference>
<organism evidence="2 3">
    <name type="scientific">Exocentrus adspersus</name>
    <dbReference type="NCBI Taxonomy" id="1586481"/>
    <lineage>
        <taxon>Eukaryota</taxon>
        <taxon>Metazoa</taxon>
        <taxon>Ecdysozoa</taxon>
        <taxon>Arthropoda</taxon>
        <taxon>Hexapoda</taxon>
        <taxon>Insecta</taxon>
        <taxon>Pterygota</taxon>
        <taxon>Neoptera</taxon>
        <taxon>Endopterygota</taxon>
        <taxon>Coleoptera</taxon>
        <taxon>Polyphaga</taxon>
        <taxon>Cucujiformia</taxon>
        <taxon>Chrysomeloidea</taxon>
        <taxon>Cerambycidae</taxon>
        <taxon>Lamiinae</taxon>
        <taxon>Acanthocinini</taxon>
        <taxon>Exocentrus</taxon>
    </lineage>
</organism>
<evidence type="ECO:0000313" key="2">
    <source>
        <dbReference type="EMBL" id="KAJ8921990.1"/>
    </source>
</evidence>
<evidence type="ECO:0000256" key="1">
    <source>
        <dbReference type="SAM" id="MobiDB-lite"/>
    </source>
</evidence>